<keyword evidence="1" id="KW-1133">Transmembrane helix</keyword>
<name>A0A0A9CHP2_ARUDO</name>
<protein>
    <submittedName>
        <fullName evidence="2">Uncharacterized protein</fullName>
    </submittedName>
</protein>
<sequence length="33" mass="3619">MCSPKATSKLRHLSTWMGSCFFTPLIGAFLADT</sequence>
<reference evidence="2" key="1">
    <citation type="submission" date="2014-09" db="EMBL/GenBank/DDBJ databases">
        <authorList>
            <person name="Magalhaes I.L.F."/>
            <person name="Oliveira U."/>
            <person name="Santos F.R."/>
            <person name="Vidigal T.H.D.A."/>
            <person name="Brescovit A.D."/>
            <person name="Santos A.J."/>
        </authorList>
    </citation>
    <scope>NUCLEOTIDE SEQUENCE</scope>
    <source>
        <tissue evidence="2">Shoot tissue taken approximately 20 cm above the soil surface</tissue>
    </source>
</reference>
<dbReference type="AlphaFoldDB" id="A0A0A9CHP2"/>
<keyword evidence="1" id="KW-0472">Membrane</keyword>
<feature type="transmembrane region" description="Helical" evidence="1">
    <location>
        <begin position="12"/>
        <end position="31"/>
    </location>
</feature>
<organism evidence="2">
    <name type="scientific">Arundo donax</name>
    <name type="common">Giant reed</name>
    <name type="synonym">Donax arundinaceus</name>
    <dbReference type="NCBI Taxonomy" id="35708"/>
    <lineage>
        <taxon>Eukaryota</taxon>
        <taxon>Viridiplantae</taxon>
        <taxon>Streptophyta</taxon>
        <taxon>Embryophyta</taxon>
        <taxon>Tracheophyta</taxon>
        <taxon>Spermatophyta</taxon>
        <taxon>Magnoliopsida</taxon>
        <taxon>Liliopsida</taxon>
        <taxon>Poales</taxon>
        <taxon>Poaceae</taxon>
        <taxon>PACMAD clade</taxon>
        <taxon>Arundinoideae</taxon>
        <taxon>Arundineae</taxon>
        <taxon>Arundo</taxon>
    </lineage>
</organism>
<reference evidence="2" key="2">
    <citation type="journal article" date="2015" name="Data Brief">
        <title>Shoot transcriptome of the giant reed, Arundo donax.</title>
        <authorList>
            <person name="Barrero R.A."/>
            <person name="Guerrero F.D."/>
            <person name="Moolhuijzen P."/>
            <person name="Goolsby J.A."/>
            <person name="Tidwell J."/>
            <person name="Bellgard S.E."/>
            <person name="Bellgard M.I."/>
        </authorList>
    </citation>
    <scope>NUCLEOTIDE SEQUENCE</scope>
    <source>
        <tissue evidence="2">Shoot tissue taken approximately 20 cm above the soil surface</tissue>
    </source>
</reference>
<dbReference type="EMBL" id="GBRH01226868">
    <property type="protein sequence ID" value="JAD71027.1"/>
    <property type="molecule type" value="Transcribed_RNA"/>
</dbReference>
<evidence type="ECO:0000256" key="1">
    <source>
        <dbReference type="SAM" id="Phobius"/>
    </source>
</evidence>
<proteinExistence type="predicted"/>
<keyword evidence="1" id="KW-0812">Transmembrane</keyword>
<accession>A0A0A9CHP2</accession>
<evidence type="ECO:0000313" key="2">
    <source>
        <dbReference type="EMBL" id="JAD71027.1"/>
    </source>
</evidence>